<gene>
    <name evidence="1" type="ORF">EV420DRAFT_1476998</name>
</gene>
<dbReference type="GeneID" id="85352926"/>
<sequence length="345" mass="39061">METLFQFLSWISVPALHLKKINISLIGRLDRKVQSVPFNNPFSPSPITEACLERIPYPYLPISLVDVQKFHVYSYHSLEIYNILQQSRHLTEVVITPAPPSVSLNINPLAVACARLDHISLRQLSFVLTRENARQVTKIPVALDYLTLPALQKFHILTLKTELLPGILPGKLEPVEYSRIVNLLHRSECNLTEITFSVPVPVNNFLIPILKQSPALQNLDTFVDTEITGGVFRVLTLSEGNVPNLKTLRIEDVPCGRAMSGLLHEGDAFHEMVTSRLAADNRLERLRISLGTKWFHHRQFIPVAQNSRIRNLLKMKEEGLDVEFLLDRTDCLIEGDARHGLFGSM</sequence>
<evidence type="ECO:0000313" key="1">
    <source>
        <dbReference type="EMBL" id="KAK0462248.1"/>
    </source>
</evidence>
<dbReference type="RefSeq" id="XP_060333860.1">
    <property type="nucleotide sequence ID" value="XM_060469378.1"/>
</dbReference>
<proteinExistence type="predicted"/>
<comment type="caution">
    <text evidence="1">The sequence shown here is derived from an EMBL/GenBank/DDBJ whole genome shotgun (WGS) entry which is preliminary data.</text>
</comment>
<dbReference type="Proteomes" id="UP001175211">
    <property type="component" value="Unassembled WGS sequence"/>
</dbReference>
<accession>A0AA39NB20</accession>
<protein>
    <submittedName>
        <fullName evidence="1">Uncharacterized protein</fullName>
    </submittedName>
</protein>
<evidence type="ECO:0000313" key="2">
    <source>
        <dbReference type="Proteomes" id="UP001175211"/>
    </source>
</evidence>
<dbReference type="EMBL" id="JAUEPS010000009">
    <property type="protein sequence ID" value="KAK0462248.1"/>
    <property type="molecule type" value="Genomic_DNA"/>
</dbReference>
<organism evidence="1 2">
    <name type="scientific">Armillaria tabescens</name>
    <name type="common">Ringless honey mushroom</name>
    <name type="synonym">Agaricus tabescens</name>
    <dbReference type="NCBI Taxonomy" id="1929756"/>
    <lineage>
        <taxon>Eukaryota</taxon>
        <taxon>Fungi</taxon>
        <taxon>Dikarya</taxon>
        <taxon>Basidiomycota</taxon>
        <taxon>Agaricomycotina</taxon>
        <taxon>Agaricomycetes</taxon>
        <taxon>Agaricomycetidae</taxon>
        <taxon>Agaricales</taxon>
        <taxon>Marasmiineae</taxon>
        <taxon>Physalacriaceae</taxon>
        <taxon>Desarmillaria</taxon>
    </lineage>
</organism>
<dbReference type="AlphaFoldDB" id="A0AA39NB20"/>
<name>A0AA39NB20_ARMTA</name>
<reference evidence="1" key="1">
    <citation type="submission" date="2023-06" db="EMBL/GenBank/DDBJ databases">
        <authorList>
            <consortium name="Lawrence Berkeley National Laboratory"/>
            <person name="Ahrendt S."/>
            <person name="Sahu N."/>
            <person name="Indic B."/>
            <person name="Wong-Bajracharya J."/>
            <person name="Merenyi Z."/>
            <person name="Ke H.-M."/>
            <person name="Monk M."/>
            <person name="Kocsube S."/>
            <person name="Drula E."/>
            <person name="Lipzen A."/>
            <person name="Balint B."/>
            <person name="Henrissat B."/>
            <person name="Andreopoulos B."/>
            <person name="Martin F.M."/>
            <person name="Harder C.B."/>
            <person name="Rigling D."/>
            <person name="Ford K.L."/>
            <person name="Foster G.D."/>
            <person name="Pangilinan J."/>
            <person name="Papanicolaou A."/>
            <person name="Barry K."/>
            <person name="LaButti K."/>
            <person name="Viragh M."/>
            <person name="Koriabine M."/>
            <person name="Yan M."/>
            <person name="Riley R."/>
            <person name="Champramary S."/>
            <person name="Plett K.L."/>
            <person name="Tsai I.J."/>
            <person name="Slot J."/>
            <person name="Sipos G."/>
            <person name="Plett J."/>
            <person name="Nagy L.G."/>
            <person name="Grigoriev I.V."/>
        </authorList>
    </citation>
    <scope>NUCLEOTIDE SEQUENCE</scope>
    <source>
        <strain evidence="1">CCBAS 213</strain>
    </source>
</reference>
<keyword evidence="2" id="KW-1185">Reference proteome</keyword>